<proteinExistence type="predicted"/>
<feature type="non-terminal residue" evidence="2">
    <location>
        <position position="1"/>
    </location>
</feature>
<accession>A0A7K6MY03</accession>
<evidence type="ECO:0000313" key="3">
    <source>
        <dbReference type="Proteomes" id="UP000545574"/>
    </source>
</evidence>
<reference evidence="2 3" key="1">
    <citation type="submission" date="2019-09" db="EMBL/GenBank/DDBJ databases">
        <title>Bird 10,000 Genomes (B10K) Project - Family phase.</title>
        <authorList>
            <person name="Zhang G."/>
        </authorList>
    </citation>
    <scope>NUCLEOTIDE SEQUENCE [LARGE SCALE GENOMIC DNA]</scope>
    <source>
        <strain evidence="2">B10K-DU-030-18</strain>
    </source>
</reference>
<dbReference type="PANTHER" id="PTHR19944:SF99">
    <property type="entry name" value="HLA CLASS II HISTOCOMPATIBILITY ANTIGEN, DRB1 BETA CHAIN"/>
    <property type="match status" value="1"/>
</dbReference>
<comment type="caution">
    <text evidence="2">The sequence shown here is derived from an EMBL/GenBank/DDBJ whole genome shotgun (WGS) entry which is preliminary data.</text>
</comment>
<gene>
    <name evidence="2" type="primary">Rt1b_0</name>
    <name evidence="2" type="ORF">PANBIA_R02702</name>
</gene>
<dbReference type="InterPro" id="IPR013783">
    <property type="entry name" value="Ig-like_fold"/>
</dbReference>
<dbReference type="InterPro" id="IPR036179">
    <property type="entry name" value="Ig-like_dom_sf"/>
</dbReference>
<dbReference type="Proteomes" id="UP000545574">
    <property type="component" value="Unassembled WGS sequence"/>
</dbReference>
<sequence length="93" mass="10034">NVSISLVPLSSQPSPGCLLCSMMDFYPAQIQLRWFQGQQELSGHVVATAVVPKGDWTHSAPGATGNPIPSRCGVTLSCQVEHVSLEHPLSQHW</sequence>
<protein>
    <submittedName>
        <fullName evidence="2">HB2A protein</fullName>
    </submittedName>
</protein>
<feature type="non-terminal residue" evidence="2">
    <location>
        <position position="93"/>
    </location>
</feature>
<dbReference type="Pfam" id="PF07654">
    <property type="entry name" value="C1-set"/>
    <property type="match status" value="1"/>
</dbReference>
<dbReference type="InterPro" id="IPR050160">
    <property type="entry name" value="MHC/Immunoglobulin"/>
</dbReference>
<dbReference type="SUPFAM" id="SSF48726">
    <property type="entry name" value="Immunoglobulin"/>
    <property type="match status" value="1"/>
</dbReference>
<keyword evidence="3" id="KW-1185">Reference proteome</keyword>
<evidence type="ECO:0000259" key="1">
    <source>
        <dbReference type="SMART" id="SM00407"/>
    </source>
</evidence>
<dbReference type="InterPro" id="IPR003597">
    <property type="entry name" value="Ig_C1-set"/>
</dbReference>
<dbReference type="Gene3D" id="2.60.40.10">
    <property type="entry name" value="Immunoglobulins"/>
    <property type="match status" value="1"/>
</dbReference>
<dbReference type="PANTHER" id="PTHR19944">
    <property type="entry name" value="MHC CLASS II-RELATED"/>
    <property type="match status" value="1"/>
</dbReference>
<feature type="domain" description="Immunoglobulin C1-set" evidence="1">
    <location>
        <begin position="15"/>
        <end position="88"/>
    </location>
</feature>
<name>A0A7K6MY03_PANBI</name>
<dbReference type="SMART" id="SM00407">
    <property type="entry name" value="IGc1"/>
    <property type="match status" value="1"/>
</dbReference>
<organism evidence="2 3">
    <name type="scientific">Panurus biarmicus</name>
    <name type="common">Bearded tit</name>
    <dbReference type="NCBI Taxonomy" id="181101"/>
    <lineage>
        <taxon>Eukaryota</taxon>
        <taxon>Metazoa</taxon>
        <taxon>Chordata</taxon>
        <taxon>Craniata</taxon>
        <taxon>Vertebrata</taxon>
        <taxon>Euteleostomi</taxon>
        <taxon>Archelosauria</taxon>
        <taxon>Archosauria</taxon>
        <taxon>Dinosauria</taxon>
        <taxon>Saurischia</taxon>
        <taxon>Theropoda</taxon>
        <taxon>Coelurosauria</taxon>
        <taxon>Aves</taxon>
        <taxon>Neognathae</taxon>
        <taxon>Neoaves</taxon>
        <taxon>Telluraves</taxon>
        <taxon>Australaves</taxon>
        <taxon>Passeriformes</taxon>
        <taxon>Sylvioidea</taxon>
        <taxon>Sylviidae</taxon>
        <taxon>Sylviidae incertae sedis</taxon>
        <taxon>Panurus</taxon>
    </lineage>
</organism>
<evidence type="ECO:0000313" key="2">
    <source>
        <dbReference type="EMBL" id="NWW41921.1"/>
    </source>
</evidence>
<dbReference type="EMBL" id="VZRT01012638">
    <property type="protein sequence ID" value="NWW41921.1"/>
    <property type="molecule type" value="Genomic_DNA"/>
</dbReference>
<dbReference type="AlphaFoldDB" id="A0A7K6MY03"/>